<evidence type="ECO:0008006" key="3">
    <source>
        <dbReference type="Google" id="ProtNLM"/>
    </source>
</evidence>
<dbReference type="AlphaFoldDB" id="A0A2S8A7T4"/>
<dbReference type="NCBIfam" id="TIGR04131">
    <property type="entry name" value="Bac_Flav_CTERM"/>
    <property type="match status" value="1"/>
</dbReference>
<dbReference type="EMBL" id="PSZM01000046">
    <property type="protein sequence ID" value="PQL90635.1"/>
    <property type="molecule type" value="Genomic_DNA"/>
</dbReference>
<evidence type="ECO:0000313" key="1">
    <source>
        <dbReference type="EMBL" id="PQL90635.1"/>
    </source>
</evidence>
<comment type="caution">
    <text evidence="1">The sequence shown here is derived from an EMBL/GenBank/DDBJ whole genome shotgun (WGS) entry which is preliminary data.</text>
</comment>
<keyword evidence="2" id="KW-1185">Reference proteome</keyword>
<proteinExistence type="predicted"/>
<name>A0A2S8A7T4_9FLAO</name>
<protein>
    <recommendedName>
        <fullName evidence="3">Gliding motility-associated C-terminal domain-containing protein</fullName>
    </recommendedName>
</protein>
<organism evidence="1 2">
    <name type="scientific">Apibacter adventoris</name>
    <dbReference type="NCBI Taxonomy" id="1679466"/>
    <lineage>
        <taxon>Bacteria</taxon>
        <taxon>Pseudomonadati</taxon>
        <taxon>Bacteroidota</taxon>
        <taxon>Flavobacteriia</taxon>
        <taxon>Flavobacteriales</taxon>
        <taxon>Weeksellaceae</taxon>
        <taxon>Apibacter</taxon>
    </lineage>
</organism>
<dbReference type="OrthoDB" id="9765926at2"/>
<dbReference type="Pfam" id="PF13585">
    <property type="entry name" value="CHU_C"/>
    <property type="match status" value="1"/>
</dbReference>
<reference evidence="1 2" key="1">
    <citation type="submission" date="2018-02" db="EMBL/GenBank/DDBJ databases">
        <title>Genome sequences of Apibacter spp., gut symbionts of Asian honey bees.</title>
        <authorList>
            <person name="Kwong W.K."/>
            <person name="Steele M.I."/>
            <person name="Moran N.A."/>
        </authorList>
    </citation>
    <scope>NUCLEOTIDE SEQUENCE [LARGE SCALE GENOMIC DNA]</scope>
    <source>
        <strain evidence="2">wkB301</strain>
    </source>
</reference>
<dbReference type="RefSeq" id="WP_105247775.1">
    <property type="nucleotide sequence ID" value="NZ_PSZM01000046.1"/>
</dbReference>
<dbReference type="Gene3D" id="2.60.40.740">
    <property type="match status" value="1"/>
</dbReference>
<dbReference type="Proteomes" id="UP000238042">
    <property type="component" value="Unassembled WGS sequence"/>
</dbReference>
<sequence>MCEGTIITLDAGNPGATYLWSTGETTQSIKVSTSGKYSVTVTNKNNCSISSSVNITFHNPFIKEVKINNYTAEIIAVGNPPLQYSLDKIHWQYSSVFHNLKFEVYNAYVKNAMECISNPFPFAILNLPNVITPNKDGVNDVWNLKGLELYPGSSVKIFDRYGKLIVNTKIDKGGFVWDGTYLGRNVPSASYWYVIDLTDGRKLTGWIVVRNYNEKDQ</sequence>
<accession>A0A2S8A7T4</accession>
<dbReference type="InterPro" id="IPR026341">
    <property type="entry name" value="T9SS_type_B"/>
</dbReference>
<gene>
    <name evidence="1" type="ORF">C4S77_12230</name>
</gene>
<evidence type="ECO:0000313" key="2">
    <source>
        <dbReference type="Proteomes" id="UP000238042"/>
    </source>
</evidence>